<dbReference type="RefSeq" id="WP_156157167.1">
    <property type="nucleotide sequence ID" value="NZ_HG916826.1"/>
</dbReference>
<name>W6QWG0_ECTO5</name>
<evidence type="ECO:0000313" key="2">
    <source>
        <dbReference type="Proteomes" id="UP000032841"/>
    </source>
</evidence>
<dbReference type="OrthoDB" id="7063746at2"/>
<dbReference type="AlphaFoldDB" id="W6QWG0"/>
<protein>
    <submittedName>
        <fullName evidence="1">Uncharacterized protein</fullName>
    </submittedName>
</protein>
<accession>W6QWG0</accession>
<proteinExistence type="predicted"/>
<evidence type="ECO:0000313" key="1">
    <source>
        <dbReference type="EMBL" id="CDM40313.1"/>
    </source>
</evidence>
<dbReference type="EMBL" id="HG916826">
    <property type="protein sequence ID" value="CDM40313.1"/>
    <property type="molecule type" value="Genomic_DNA"/>
</dbReference>
<sequence>MIYNTDNVAWDRRGVLFSAASNADQTELNAIINGASPVDAGVQDDIMADEHHADLPGHDYTWVAEEEALDFVVGPVLEEISRRSAISGRSYPFSVDLSSIRYRKSSTLVYEFCLLTTLINKSSAIFDEAAVLFEYISAEAARLYLGGHAKSVRCGWPRRNSEPASFKGMIAQINSMSGEFIWAPRFAYADVKDPANVKDYGLDFVAWKCFQDQRLGQLMILGQCACGENWQDKLGDLSAKKLNEYIQPVSFVEFTPAFAVPRHIPGHLVIAKLSTEVGIVLDRARLSLLCERNSNHINSMFRSQLLDINAQMVKALK</sequence>
<gene>
    <name evidence="1" type="ORF">BN5_1737</name>
</gene>
<dbReference type="HOGENOM" id="CLU_873584_0_0_6"/>
<dbReference type="KEGG" id="ppse:BN5_1737"/>
<reference evidence="1 2" key="1">
    <citation type="submission" date="2013-11" db="EMBL/GenBank/DDBJ databases">
        <title>Complete genome sequence of the cyanide-degrading bacterium Pseudomonas pseudoalcaligenes CECT 5344.</title>
        <authorList>
            <person name="Wibberg D."/>
            <person name="Puehler A."/>
            <person name="Schlueter A."/>
        </authorList>
    </citation>
    <scope>NUCLEOTIDE SEQUENCE [LARGE SCALE GENOMIC DNA]</scope>
    <source>
        <strain evidence="2">CECT 5344</strain>
    </source>
</reference>
<organism evidence="1 2">
    <name type="scientific">Ectopseudomonas oleovorans (strain CECT 5344)</name>
    <name type="common">Pseudomonas pseudoalcaligenes</name>
    <dbReference type="NCBI Taxonomy" id="1182590"/>
    <lineage>
        <taxon>Bacteria</taxon>
        <taxon>Pseudomonadati</taxon>
        <taxon>Pseudomonadota</taxon>
        <taxon>Gammaproteobacteria</taxon>
        <taxon>Pseudomonadales</taxon>
        <taxon>Pseudomonadaceae</taxon>
        <taxon>Ectopseudomonas</taxon>
    </lineage>
</organism>
<dbReference type="Proteomes" id="UP000032841">
    <property type="component" value="Chromosome"/>
</dbReference>